<dbReference type="OrthoDB" id="9804306at2"/>
<name>A0A261G1D2_9BIFI</name>
<dbReference type="SUPFAM" id="SSF52540">
    <property type="entry name" value="P-loop containing nucleoside triphosphate hydrolases"/>
    <property type="match status" value="1"/>
</dbReference>
<evidence type="ECO:0000259" key="1">
    <source>
        <dbReference type="Pfam" id="PF13173"/>
    </source>
</evidence>
<dbReference type="PANTHER" id="PTHR33295:SF7">
    <property type="entry name" value="ATPASE"/>
    <property type="match status" value="1"/>
</dbReference>
<dbReference type="Proteomes" id="UP000593943">
    <property type="component" value="Chromosome"/>
</dbReference>
<dbReference type="InterPro" id="IPR025420">
    <property type="entry name" value="DUF4143"/>
</dbReference>
<dbReference type="PANTHER" id="PTHR33295">
    <property type="entry name" value="ATPASE"/>
    <property type="match status" value="1"/>
</dbReference>
<reference evidence="4 6" key="2">
    <citation type="submission" date="2020-10" db="EMBL/GenBank/DDBJ databases">
        <title>Genome sequencing of Bifidobacterium eulemuris_DSMZ_100216.</title>
        <authorList>
            <person name="Kim J."/>
        </authorList>
    </citation>
    <scope>NUCLEOTIDE SEQUENCE [LARGE SCALE GENOMIC DNA]</scope>
    <source>
        <strain evidence="4 6">DSM 100216</strain>
    </source>
</reference>
<evidence type="ECO:0000313" key="5">
    <source>
        <dbReference type="Proteomes" id="UP000216057"/>
    </source>
</evidence>
<evidence type="ECO:0000259" key="2">
    <source>
        <dbReference type="Pfam" id="PF13635"/>
    </source>
</evidence>
<gene>
    <name evidence="4" type="ORF">BE0216_07745</name>
    <name evidence="3" type="ORF">BEUL_1963</name>
</gene>
<keyword evidence="6" id="KW-1185">Reference proteome</keyword>
<feature type="domain" description="DUF4143" evidence="2">
    <location>
        <begin position="227"/>
        <end position="389"/>
    </location>
</feature>
<dbReference type="KEGG" id="beu:BE0216_07745"/>
<reference evidence="3 5" key="1">
    <citation type="journal article" date="2017" name="BMC Genomics">
        <title>Comparative genomic and phylogenomic analyses of the Bifidobacteriaceae family.</title>
        <authorList>
            <person name="Lugli G.A."/>
            <person name="Milani C."/>
            <person name="Turroni F."/>
            <person name="Duranti S."/>
            <person name="Mancabelli L."/>
            <person name="Mangifesta M."/>
            <person name="Ferrario C."/>
            <person name="Modesto M."/>
            <person name="Mattarelli P."/>
            <person name="Jiri K."/>
            <person name="van Sinderen D."/>
            <person name="Ventura M."/>
        </authorList>
    </citation>
    <scope>NUCLEOTIDE SEQUENCE [LARGE SCALE GENOMIC DNA]</scope>
    <source>
        <strain evidence="3 5">DSM 100216</strain>
    </source>
</reference>
<dbReference type="GO" id="GO:0005524">
    <property type="term" value="F:ATP binding"/>
    <property type="evidence" value="ECO:0007669"/>
    <property type="project" value="UniProtKB-KW"/>
</dbReference>
<sequence>MALQRALMNDLIAWKSSPDRKPLLLRGARQVGKTWIATEFGRQEFGSVLRLDFMNDQSASSLFEGSLNPAQLIRKMEVLAGQTVETGRTLIVFDEVQECPRALTALKYFCEDAREQHIIATGSTMGVALHPGTSFPVGKVDMMTLHPLSFTEYLRNAGETKIVDAIETAALDDLEWISPLFSDMATSLLREYMLVGGMPEIVDRYLHDKDFTAARQRQLEILTAYDNDFSKHSDSPNTAERTRRTWQSLPAQLAKENRKFVYNLIRTGARAREYEFSLQWLTDYGIAHRVPCVNAMRKPLRAYEDAHAFKIYALDVGLMGAMAGIDASTVLSDDSLFTEFKGTLTEQYVCQQLIAQGFQPYYWANPDGRAEVDFVISSNGMILPIEVKAERNLRAKSLHVAVAKYDIPMSVRTSLAEYHREDWLTNVPLWAIGCVNRIRQ</sequence>
<dbReference type="InterPro" id="IPR027417">
    <property type="entry name" value="P-loop_NTPase"/>
</dbReference>
<dbReference type="EMBL" id="CP062938">
    <property type="protein sequence ID" value="QOL32356.1"/>
    <property type="molecule type" value="Genomic_DNA"/>
</dbReference>
<dbReference type="AlphaFoldDB" id="A0A261G1D2"/>
<organism evidence="3 5">
    <name type="scientific">Bifidobacterium eulemuris</name>
    <dbReference type="NCBI Taxonomy" id="1765219"/>
    <lineage>
        <taxon>Bacteria</taxon>
        <taxon>Bacillati</taxon>
        <taxon>Actinomycetota</taxon>
        <taxon>Actinomycetes</taxon>
        <taxon>Bifidobacteriales</taxon>
        <taxon>Bifidobacteriaceae</taxon>
        <taxon>Bifidobacterium</taxon>
    </lineage>
</organism>
<dbReference type="Pfam" id="PF13635">
    <property type="entry name" value="DUF4143"/>
    <property type="match status" value="1"/>
</dbReference>
<evidence type="ECO:0000313" key="4">
    <source>
        <dbReference type="EMBL" id="QOL32356.1"/>
    </source>
</evidence>
<dbReference type="InterPro" id="IPR041682">
    <property type="entry name" value="AAA_14"/>
</dbReference>
<evidence type="ECO:0000313" key="3">
    <source>
        <dbReference type="EMBL" id="OZG65220.1"/>
    </source>
</evidence>
<dbReference type="Proteomes" id="UP000216057">
    <property type="component" value="Unassembled WGS sequence"/>
</dbReference>
<proteinExistence type="predicted"/>
<dbReference type="Pfam" id="PF13173">
    <property type="entry name" value="AAA_14"/>
    <property type="match status" value="1"/>
</dbReference>
<dbReference type="EMBL" id="MWWZ01000012">
    <property type="protein sequence ID" value="OZG65220.1"/>
    <property type="molecule type" value="Genomic_DNA"/>
</dbReference>
<protein>
    <submittedName>
        <fullName evidence="4">ATP-binding protein</fullName>
    </submittedName>
    <submittedName>
        <fullName evidence="3">ATPase</fullName>
    </submittedName>
</protein>
<evidence type="ECO:0000313" key="6">
    <source>
        <dbReference type="Proteomes" id="UP000593943"/>
    </source>
</evidence>
<accession>A0A261G1D2</accession>
<keyword evidence="4" id="KW-0547">Nucleotide-binding</keyword>
<keyword evidence="4" id="KW-0067">ATP-binding</keyword>
<feature type="domain" description="AAA" evidence="1">
    <location>
        <begin position="20"/>
        <end position="154"/>
    </location>
</feature>